<evidence type="ECO:0000313" key="1">
    <source>
        <dbReference type="EMBL" id="KAJ8638795.1"/>
    </source>
</evidence>
<dbReference type="EMBL" id="CM056813">
    <property type="protein sequence ID" value="KAJ8638795.1"/>
    <property type="molecule type" value="Genomic_DNA"/>
</dbReference>
<protein>
    <submittedName>
        <fullName evidence="1">Uncharacterized protein</fullName>
    </submittedName>
</protein>
<accession>A0ACC2LZE7</accession>
<organism evidence="1 2">
    <name type="scientific">Persea americana</name>
    <name type="common">Avocado</name>
    <dbReference type="NCBI Taxonomy" id="3435"/>
    <lineage>
        <taxon>Eukaryota</taxon>
        <taxon>Viridiplantae</taxon>
        <taxon>Streptophyta</taxon>
        <taxon>Embryophyta</taxon>
        <taxon>Tracheophyta</taxon>
        <taxon>Spermatophyta</taxon>
        <taxon>Magnoliopsida</taxon>
        <taxon>Magnoliidae</taxon>
        <taxon>Laurales</taxon>
        <taxon>Lauraceae</taxon>
        <taxon>Persea</taxon>
    </lineage>
</organism>
<dbReference type="Proteomes" id="UP001234297">
    <property type="component" value="Chromosome 5"/>
</dbReference>
<comment type="caution">
    <text evidence="1">The sequence shown here is derived from an EMBL/GenBank/DDBJ whole genome shotgun (WGS) entry which is preliminary data.</text>
</comment>
<keyword evidence="2" id="KW-1185">Reference proteome</keyword>
<reference evidence="1 2" key="1">
    <citation type="journal article" date="2022" name="Hortic Res">
        <title>A haplotype resolved chromosomal level avocado genome allows analysis of novel avocado genes.</title>
        <authorList>
            <person name="Nath O."/>
            <person name="Fletcher S.J."/>
            <person name="Hayward A."/>
            <person name="Shaw L.M."/>
            <person name="Masouleh A.K."/>
            <person name="Furtado A."/>
            <person name="Henry R.J."/>
            <person name="Mitter N."/>
        </authorList>
    </citation>
    <scope>NUCLEOTIDE SEQUENCE [LARGE SCALE GENOMIC DNA]</scope>
    <source>
        <strain evidence="2">cv. Hass</strain>
    </source>
</reference>
<proteinExistence type="predicted"/>
<evidence type="ECO:0000313" key="2">
    <source>
        <dbReference type="Proteomes" id="UP001234297"/>
    </source>
</evidence>
<sequence length="231" mass="25197">MYAEAGIVFPYYFQSFSQEVEDLCRIHETNATSNPVQTSIVSEYDLGGEGDLFKAPEPIIEEPELELDPMAAAMSVISNSEDAISTETIRVTDIESIQSEHLLSEVFYECKKDLLAKTAVGEPFAEASSDVEVPAIQTEGGLNVEKEQMISEVLMQKSVSSGSLSSVECVNGSGTGAVRPTFLDFQTMDLGAALGMRKAYSEGDIQVRILLLQFISLYVQMLERVGQLISS</sequence>
<gene>
    <name evidence="1" type="ORF">MRB53_015489</name>
</gene>
<name>A0ACC2LZE7_PERAE</name>